<name>A0AA88GR51_NAELO</name>
<dbReference type="CDD" id="cd01653">
    <property type="entry name" value="GATase1"/>
    <property type="match status" value="1"/>
</dbReference>
<dbReference type="Gene3D" id="3.40.50.880">
    <property type="match status" value="1"/>
</dbReference>
<proteinExistence type="predicted"/>
<accession>A0AA88GR51</accession>
<keyword evidence="2" id="KW-1185">Reference proteome</keyword>
<sequence length="386" mass="44312">MKTCLIKPNKEMQLFLMNKIMSHNNNNRDDFNNLFDKRKHHSPDSSRINRSNKVVIPSMIMENHSNGKQRKVNHHCSGDKMHQNKASGSSHRDFRSILKDALQIFQSYMNKIEVTSRLPFECEKRRNGLPEVVSIDNPDITIVSEKNIGLLIFTGHTRNTTDTYTDPEILLRFQFENHLLKKALLRGQPVLSICSACWRLWKHLGGVVDGISNITDQQHTNGMVTISNGQIVKNQNFEHELLLDIVHSSDICEPTQLPLPSSNVSILKSALFKKQSDQLAIINVNSMHWMAPKYELENEEKSDYFKLVDVTAVSLPDFSIEAFELRYGSPVVGCQWHPEAYVANNRREEQENLLKYMSLAGETFLLKQACLQQLLEHSKHQLHVSL</sequence>
<evidence type="ECO:0000313" key="1">
    <source>
        <dbReference type="EMBL" id="KAG2382560.1"/>
    </source>
</evidence>
<dbReference type="InterPro" id="IPR011697">
    <property type="entry name" value="Peptidase_C26"/>
</dbReference>
<dbReference type="GeneID" id="68097595"/>
<dbReference type="InterPro" id="IPR029062">
    <property type="entry name" value="Class_I_gatase-like"/>
</dbReference>
<dbReference type="EMBL" id="PYSW02000023">
    <property type="protein sequence ID" value="KAG2382560.1"/>
    <property type="molecule type" value="Genomic_DNA"/>
</dbReference>
<dbReference type="RefSeq" id="XP_044548239.1">
    <property type="nucleotide sequence ID" value="XM_044694858.1"/>
</dbReference>
<dbReference type="Proteomes" id="UP000816034">
    <property type="component" value="Unassembled WGS sequence"/>
</dbReference>
<organism evidence="1 2">
    <name type="scientific">Naegleria lovaniensis</name>
    <name type="common">Amoeba</name>
    <dbReference type="NCBI Taxonomy" id="51637"/>
    <lineage>
        <taxon>Eukaryota</taxon>
        <taxon>Discoba</taxon>
        <taxon>Heterolobosea</taxon>
        <taxon>Tetramitia</taxon>
        <taxon>Eutetramitia</taxon>
        <taxon>Vahlkampfiidae</taxon>
        <taxon>Naegleria</taxon>
    </lineage>
</organism>
<dbReference type="Pfam" id="PF07722">
    <property type="entry name" value="Peptidase_C26"/>
    <property type="match status" value="1"/>
</dbReference>
<protein>
    <submittedName>
        <fullName evidence="1">Uncharacterized protein</fullName>
    </submittedName>
</protein>
<dbReference type="SUPFAM" id="SSF52317">
    <property type="entry name" value="Class I glutamine amidotransferase-like"/>
    <property type="match status" value="1"/>
</dbReference>
<reference evidence="1 2" key="1">
    <citation type="journal article" date="2018" name="BMC Genomics">
        <title>The genome of Naegleria lovaniensis, the basis for a comparative approach to unravel pathogenicity factors of the human pathogenic amoeba N. fowleri.</title>
        <authorList>
            <person name="Liechti N."/>
            <person name="Schurch N."/>
            <person name="Bruggmann R."/>
            <person name="Wittwer M."/>
        </authorList>
    </citation>
    <scope>NUCLEOTIDE SEQUENCE [LARGE SCALE GENOMIC DNA]</scope>
    <source>
        <strain evidence="1 2">ATCC 30569</strain>
    </source>
</reference>
<gene>
    <name evidence="1" type="ORF">C9374_005140</name>
</gene>
<comment type="caution">
    <text evidence="1">The sequence shown here is derived from an EMBL/GenBank/DDBJ whole genome shotgun (WGS) entry which is preliminary data.</text>
</comment>
<dbReference type="GO" id="GO:0016787">
    <property type="term" value="F:hydrolase activity"/>
    <property type="evidence" value="ECO:0007669"/>
    <property type="project" value="InterPro"/>
</dbReference>
<dbReference type="AlphaFoldDB" id="A0AA88GR51"/>
<evidence type="ECO:0000313" key="2">
    <source>
        <dbReference type="Proteomes" id="UP000816034"/>
    </source>
</evidence>